<evidence type="ECO:0000313" key="1">
    <source>
        <dbReference type="EMBL" id="KAL1542527.1"/>
    </source>
</evidence>
<comment type="caution">
    <text evidence="1">The sequence shown here is derived from an EMBL/GenBank/DDBJ whole genome shotgun (WGS) entry which is preliminary data.</text>
</comment>
<protein>
    <submittedName>
        <fullName evidence="1">Late blight resistance protein R1A-10</fullName>
    </submittedName>
</protein>
<dbReference type="Proteomes" id="UP001567538">
    <property type="component" value="Unassembled WGS sequence"/>
</dbReference>
<accession>A0ABD1GEH5</accession>
<organism evidence="1 2">
    <name type="scientific">Salvia divinorum</name>
    <name type="common">Maria pastora</name>
    <name type="synonym">Diviner's sage</name>
    <dbReference type="NCBI Taxonomy" id="28513"/>
    <lineage>
        <taxon>Eukaryota</taxon>
        <taxon>Viridiplantae</taxon>
        <taxon>Streptophyta</taxon>
        <taxon>Embryophyta</taxon>
        <taxon>Tracheophyta</taxon>
        <taxon>Spermatophyta</taxon>
        <taxon>Magnoliopsida</taxon>
        <taxon>eudicotyledons</taxon>
        <taxon>Gunneridae</taxon>
        <taxon>Pentapetalae</taxon>
        <taxon>asterids</taxon>
        <taxon>lamiids</taxon>
        <taxon>Lamiales</taxon>
        <taxon>Lamiaceae</taxon>
        <taxon>Nepetoideae</taxon>
        <taxon>Mentheae</taxon>
        <taxon>Salviinae</taxon>
        <taxon>Salvia</taxon>
        <taxon>Salvia subgen. Calosphace</taxon>
    </lineage>
</organism>
<sequence length="66" mass="7416">MLGRIELVDCNPSVLTRAKQIQPTRRVHLDIIATSSVDKKPVTINFRSYSESEKEALDMASMVVLI</sequence>
<name>A0ABD1GEH5_SALDI</name>
<dbReference type="AlphaFoldDB" id="A0ABD1GEH5"/>
<keyword evidence="2" id="KW-1185">Reference proteome</keyword>
<reference evidence="1 2" key="1">
    <citation type="submission" date="2024-06" db="EMBL/GenBank/DDBJ databases">
        <title>A chromosome level genome sequence of Diviner's sage (Salvia divinorum).</title>
        <authorList>
            <person name="Ford S.A."/>
            <person name="Ro D.-K."/>
            <person name="Ness R.W."/>
            <person name="Phillips M.A."/>
        </authorList>
    </citation>
    <scope>NUCLEOTIDE SEQUENCE [LARGE SCALE GENOMIC DNA]</scope>
    <source>
        <strain evidence="1">SAF-2024a</strain>
        <tissue evidence="1">Leaf</tissue>
    </source>
</reference>
<proteinExistence type="predicted"/>
<gene>
    <name evidence="1" type="ORF">AAHA92_26609</name>
</gene>
<evidence type="ECO:0000313" key="2">
    <source>
        <dbReference type="Proteomes" id="UP001567538"/>
    </source>
</evidence>
<dbReference type="EMBL" id="JBEAFC010000009">
    <property type="protein sequence ID" value="KAL1542527.1"/>
    <property type="molecule type" value="Genomic_DNA"/>
</dbReference>